<dbReference type="RefSeq" id="WP_184637435.1">
    <property type="nucleotide sequence ID" value="NZ_BAABKT010000029.1"/>
</dbReference>
<dbReference type="Pfam" id="PF05147">
    <property type="entry name" value="LANC_like"/>
    <property type="match status" value="1"/>
</dbReference>
<evidence type="ECO:0000256" key="1">
    <source>
        <dbReference type="PIRSR" id="PIRSR607822-1"/>
    </source>
</evidence>
<name>A0A841EFR5_9ACTN</name>
<dbReference type="AlphaFoldDB" id="A0A841EFR5"/>
<dbReference type="InterPro" id="IPR033889">
    <property type="entry name" value="LanC"/>
</dbReference>
<dbReference type="CDD" id="cd04793">
    <property type="entry name" value="LanC"/>
    <property type="match status" value="1"/>
</dbReference>
<proteinExistence type="predicted"/>
<dbReference type="InterPro" id="IPR007822">
    <property type="entry name" value="LANC-like"/>
</dbReference>
<accession>A0A841EFR5</accession>
<organism evidence="2 3">
    <name type="scientific">Streptomonospora salina</name>
    <dbReference type="NCBI Taxonomy" id="104205"/>
    <lineage>
        <taxon>Bacteria</taxon>
        <taxon>Bacillati</taxon>
        <taxon>Actinomycetota</taxon>
        <taxon>Actinomycetes</taxon>
        <taxon>Streptosporangiales</taxon>
        <taxon>Nocardiopsidaceae</taxon>
        <taxon>Streptomonospora</taxon>
    </lineage>
</organism>
<feature type="binding site" evidence="1">
    <location>
        <position position="262"/>
    </location>
    <ligand>
        <name>Zn(2+)</name>
        <dbReference type="ChEBI" id="CHEBI:29105"/>
    </ligand>
</feature>
<keyword evidence="1" id="KW-0862">Zinc</keyword>
<dbReference type="EMBL" id="JACHLY010000001">
    <property type="protein sequence ID" value="MBB6000179.1"/>
    <property type="molecule type" value="Genomic_DNA"/>
</dbReference>
<evidence type="ECO:0000313" key="3">
    <source>
        <dbReference type="Proteomes" id="UP000578077"/>
    </source>
</evidence>
<evidence type="ECO:0008006" key="4">
    <source>
        <dbReference type="Google" id="ProtNLM"/>
    </source>
</evidence>
<dbReference type="GO" id="GO:0031179">
    <property type="term" value="P:peptide modification"/>
    <property type="evidence" value="ECO:0007669"/>
    <property type="project" value="InterPro"/>
</dbReference>
<keyword evidence="1" id="KW-0479">Metal-binding</keyword>
<dbReference type="GO" id="GO:0046872">
    <property type="term" value="F:metal ion binding"/>
    <property type="evidence" value="ECO:0007669"/>
    <property type="project" value="UniProtKB-KW"/>
</dbReference>
<feature type="binding site" evidence="1">
    <location>
        <position position="312"/>
    </location>
    <ligand>
        <name>Zn(2+)</name>
        <dbReference type="ChEBI" id="CHEBI:29105"/>
    </ligand>
</feature>
<feature type="binding site" evidence="1">
    <location>
        <position position="311"/>
    </location>
    <ligand>
        <name>Zn(2+)</name>
        <dbReference type="ChEBI" id="CHEBI:29105"/>
    </ligand>
</feature>
<dbReference type="Gene3D" id="1.50.10.20">
    <property type="match status" value="1"/>
</dbReference>
<dbReference type="SUPFAM" id="SSF158745">
    <property type="entry name" value="LanC-like"/>
    <property type="match status" value="1"/>
</dbReference>
<evidence type="ECO:0000313" key="2">
    <source>
        <dbReference type="EMBL" id="MBB6000179.1"/>
    </source>
</evidence>
<dbReference type="PRINTS" id="PR01955">
    <property type="entry name" value="LANCFRANKIA"/>
</dbReference>
<reference evidence="2 3" key="1">
    <citation type="submission" date="2020-08" db="EMBL/GenBank/DDBJ databases">
        <title>Sequencing the genomes of 1000 actinobacteria strains.</title>
        <authorList>
            <person name="Klenk H.-P."/>
        </authorList>
    </citation>
    <scope>NUCLEOTIDE SEQUENCE [LARGE SCALE GENOMIC DNA]</scope>
    <source>
        <strain evidence="2 3">DSM 44593</strain>
    </source>
</reference>
<sequence>MTTSSDTGFPEPPAEPGAIDARPLLSLGFGAAGIALTHLARGSGRSHAWIMAATADGVDTGGRATLFHGLPALAFVLSHAQPEDYPHARRTLLGHLQSLAQRRTEAAHARIDQAKPASFAEYDLISGLTGIGVALLRTDPNGAALESVLRYLVRLTEPLRTPQGRLPGWWARHDPWGSDSRDFPHGHANLGMAHGAAGPLALLSLAYRSGKEVPRHVEAIRRICATLDSWRRDAPGGPWWPGWVAHGDHAPGLRRPGPPSWCYGTPGLARAQQLAGLALADRARCRIAEEALARCLDDPVQQALLQENGLCHGRAGILHVLRRMADDQRPDGGRWDLGAHVGPVRSSLLRSVHGDTGNGFLEGRAGAVLALSAPDSLEAPDWDSCLLLSC</sequence>
<dbReference type="Proteomes" id="UP000578077">
    <property type="component" value="Unassembled WGS sequence"/>
</dbReference>
<dbReference type="PRINTS" id="PR01950">
    <property type="entry name" value="LANCSUPER"/>
</dbReference>
<dbReference type="SMART" id="SM01260">
    <property type="entry name" value="LANC_like"/>
    <property type="match status" value="1"/>
</dbReference>
<comment type="caution">
    <text evidence="2">The sequence shown here is derived from an EMBL/GenBank/DDBJ whole genome shotgun (WGS) entry which is preliminary data.</text>
</comment>
<keyword evidence="3" id="KW-1185">Reference proteome</keyword>
<gene>
    <name evidence="2" type="ORF">HNR25_003930</name>
</gene>
<protein>
    <recommendedName>
        <fullName evidence="4">Lanthionine synthetase</fullName>
    </recommendedName>
</protein>